<dbReference type="PROSITE" id="PS50041">
    <property type="entry name" value="C_TYPE_LECTIN_2"/>
    <property type="match status" value="1"/>
</dbReference>
<dbReference type="GO" id="GO:0001503">
    <property type="term" value="P:ossification"/>
    <property type="evidence" value="ECO:0007669"/>
    <property type="project" value="TreeGrafter"/>
</dbReference>
<sequence>MSSNKLCLLLPPVCLLSFTSKISFCLLMILFPDGRIVGGVKVFVTSSYQGDFVSVQQMCSQAGGKLASPQDSAENSAVQQIAAVYNKEVFLGINYIQTEGKFRYWNGQAVIYSTWALGEPNNDINNKDCVEIHPNGFWNEQNCREKRLRPKDL</sequence>
<keyword evidence="4" id="KW-0430">Lectin</keyword>
<dbReference type="InterPro" id="IPR001304">
    <property type="entry name" value="C-type_lectin-like"/>
</dbReference>
<dbReference type="GeneTree" id="ENSGT00940000155748"/>
<dbReference type="GO" id="GO:0005615">
    <property type="term" value="C:extracellular space"/>
    <property type="evidence" value="ECO:0007669"/>
    <property type="project" value="TreeGrafter"/>
</dbReference>
<dbReference type="GO" id="GO:0030246">
    <property type="term" value="F:carbohydrate binding"/>
    <property type="evidence" value="ECO:0007669"/>
    <property type="project" value="UniProtKB-KW"/>
</dbReference>
<dbReference type="GO" id="GO:0008083">
    <property type="term" value="F:growth factor activity"/>
    <property type="evidence" value="ECO:0007669"/>
    <property type="project" value="TreeGrafter"/>
</dbReference>
<evidence type="ECO:0000313" key="7">
    <source>
        <dbReference type="Proteomes" id="UP000594220"/>
    </source>
</evidence>
<evidence type="ECO:0000256" key="2">
    <source>
        <dbReference type="ARBA" id="ARBA00022525"/>
    </source>
</evidence>
<reference evidence="6" key="2">
    <citation type="submission" date="2025-09" db="UniProtKB">
        <authorList>
            <consortium name="Ensembl"/>
        </authorList>
    </citation>
    <scope>IDENTIFICATION</scope>
</reference>
<dbReference type="InterPro" id="IPR051663">
    <property type="entry name" value="CLec_Tetranectin-domain"/>
</dbReference>
<comment type="subcellular location">
    <subcellularLocation>
        <location evidence="1">Secreted</location>
    </subcellularLocation>
</comment>
<keyword evidence="3" id="KW-0732">Signal</keyword>
<evidence type="ECO:0000259" key="5">
    <source>
        <dbReference type="PROSITE" id="PS50041"/>
    </source>
</evidence>
<dbReference type="Ensembl" id="ENSCPRT00005016988.1">
    <property type="protein sequence ID" value="ENSCPRP00005014469.1"/>
    <property type="gene ID" value="ENSCPRG00005010186.1"/>
</dbReference>
<accession>A0A7M4ETD2</accession>
<protein>
    <recommendedName>
        <fullName evidence="5">C-type lectin domain-containing protein</fullName>
    </recommendedName>
</protein>
<dbReference type="Gene3D" id="3.10.100.10">
    <property type="entry name" value="Mannose-Binding Protein A, subunit A"/>
    <property type="match status" value="1"/>
</dbReference>
<proteinExistence type="predicted"/>
<dbReference type="OMA" id="CAILHED"/>
<evidence type="ECO:0000256" key="4">
    <source>
        <dbReference type="ARBA" id="ARBA00022734"/>
    </source>
</evidence>
<dbReference type="InterPro" id="IPR016187">
    <property type="entry name" value="CTDL_fold"/>
</dbReference>
<dbReference type="Proteomes" id="UP000594220">
    <property type="component" value="Unplaced"/>
</dbReference>
<dbReference type="PANTHER" id="PTHR22799">
    <property type="entry name" value="TETRANECTIN-RELATED"/>
    <property type="match status" value="1"/>
</dbReference>
<keyword evidence="7" id="KW-1185">Reference proteome</keyword>
<dbReference type="PANTHER" id="PTHR22799:SF1">
    <property type="entry name" value="C-TYPE LECTIN DOMAIN FAMILY 11 MEMBER A"/>
    <property type="match status" value="1"/>
</dbReference>
<keyword evidence="2" id="KW-0964">Secreted</keyword>
<name>A0A7M4ETD2_CROPO</name>
<organism evidence="6 7">
    <name type="scientific">Crocodylus porosus</name>
    <name type="common">Saltwater crocodile</name>
    <name type="synonym">Estuarine crocodile</name>
    <dbReference type="NCBI Taxonomy" id="8502"/>
    <lineage>
        <taxon>Eukaryota</taxon>
        <taxon>Metazoa</taxon>
        <taxon>Chordata</taxon>
        <taxon>Craniata</taxon>
        <taxon>Vertebrata</taxon>
        <taxon>Euteleostomi</taxon>
        <taxon>Archelosauria</taxon>
        <taxon>Archosauria</taxon>
        <taxon>Crocodylia</taxon>
        <taxon>Longirostres</taxon>
        <taxon>Crocodylidae</taxon>
        <taxon>Crocodylus</taxon>
    </lineage>
</organism>
<evidence type="ECO:0000313" key="6">
    <source>
        <dbReference type="Ensembl" id="ENSCPRP00005014469.1"/>
    </source>
</evidence>
<dbReference type="SMART" id="SM00034">
    <property type="entry name" value="CLECT"/>
    <property type="match status" value="1"/>
</dbReference>
<dbReference type="SUPFAM" id="SSF56436">
    <property type="entry name" value="C-type lectin-like"/>
    <property type="match status" value="1"/>
</dbReference>
<evidence type="ECO:0000256" key="3">
    <source>
        <dbReference type="ARBA" id="ARBA00022729"/>
    </source>
</evidence>
<evidence type="ECO:0000256" key="1">
    <source>
        <dbReference type="ARBA" id="ARBA00004613"/>
    </source>
</evidence>
<dbReference type="InterPro" id="IPR016186">
    <property type="entry name" value="C-type_lectin-like/link_sf"/>
</dbReference>
<reference evidence="6" key="1">
    <citation type="submission" date="2025-08" db="UniProtKB">
        <authorList>
            <consortium name="Ensembl"/>
        </authorList>
    </citation>
    <scope>IDENTIFICATION</scope>
</reference>
<dbReference type="Pfam" id="PF00059">
    <property type="entry name" value="Lectin_C"/>
    <property type="match status" value="1"/>
</dbReference>
<feature type="domain" description="C-type lectin" evidence="5">
    <location>
        <begin position="52"/>
        <end position="147"/>
    </location>
</feature>
<dbReference type="AlphaFoldDB" id="A0A7M4ETD2"/>